<organism evidence="2 3">
    <name type="scientific">Domibacillus aminovorans</name>
    <dbReference type="NCBI Taxonomy" id="29332"/>
    <lineage>
        <taxon>Bacteria</taxon>
        <taxon>Bacillati</taxon>
        <taxon>Bacillota</taxon>
        <taxon>Bacilli</taxon>
        <taxon>Bacillales</taxon>
        <taxon>Bacillaceae</taxon>
        <taxon>Domibacillus</taxon>
    </lineage>
</organism>
<name>A0A177KZ61_9BACI</name>
<dbReference type="RefSeq" id="WP_063974475.1">
    <property type="nucleotide sequence ID" value="NZ_LQWZ01000007.1"/>
</dbReference>
<dbReference type="Proteomes" id="UP000077271">
    <property type="component" value="Unassembled WGS sequence"/>
</dbReference>
<accession>A0A177KZ61</accession>
<evidence type="ECO:0000313" key="3">
    <source>
        <dbReference type="Proteomes" id="UP000077271"/>
    </source>
</evidence>
<dbReference type="OrthoDB" id="2427947at2"/>
<dbReference type="EMBL" id="LQWZ01000007">
    <property type="protein sequence ID" value="OAH58633.1"/>
    <property type="molecule type" value="Genomic_DNA"/>
</dbReference>
<comment type="caution">
    <text evidence="2">The sequence shown here is derived from an EMBL/GenBank/DDBJ whole genome shotgun (WGS) entry which is preliminary data.</text>
</comment>
<evidence type="ECO:0000256" key="1">
    <source>
        <dbReference type="SAM" id="Phobius"/>
    </source>
</evidence>
<feature type="transmembrane region" description="Helical" evidence="1">
    <location>
        <begin position="96"/>
        <end position="118"/>
    </location>
</feature>
<proteinExistence type="predicted"/>
<reference evidence="2 3" key="1">
    <citation type="submission" date="2016-01" db="EMBL/GenBank/DDBJ databases">
        <title>Investigation of taxonomic status of Bacillus aminovorans.</title>
        <authorList>
            <person name="Verma A."/>
            <person name="Pal Y."/>
            <person name="Krishnamurthi S."/>
        </authorList>
    </citation>
    <scope>NUCLEOTIDE SEQUENCE [LARGE SCALE GENOMIC DNA]</scope>
    <source>
        <strain evidence="2 3">DSM 4337</strain>
    </source>
</reference>
<dbReference type="AlphaFoldDB" id="A0A177KZ61"/>
<gene>
    <name evidence="2" type="ORF">AWH48_16665</name>
</gene>
<keyword evidence="1" id="KW-0472">Membrane</keyword>
<sequence length="119" mass="13603">MCFSTNAIEQQAYRTALKIREHSIYKFVRAQCTNGDIFDFENPSAAQVPVITMVILEDKSGNLYSVEPNYVGLKFAKGDMNYKEYKKIQKKEMAKGLGVFFMTTGIYFSISFAVIRLMI</sequence>
<protein>
    <submittedName>
        <fullName evidence="2">Uncharacterized protein</fullName>
    </submittedName>
</protein>
<keyword evidence="1" id="KW-0812">Transmembrane</keyword>
<keyword evidence="1" id="KW-1133">Transmembrane helix</keyword>
<evidence type="ECO:0000313" key="2">
    <source>
        <dbReference type="EMBL" id="OAH58633.1"/>
    </source>
</evidence>